<keyword evidence="2" id="KW-1185">Reference proteome</keyword>
<dbReference type="AlphaFoldDB" id="A0AAD6UT62"/>
<proteinExistence type="predicted"/>
<sequence length="299" mass="33176">MFTEKGSVNMKRSTVRQIHCRPRNQNYMVVMRWAQAMWSFTQSPRFVEPDLPVPLPQWFELPRRGVRVISEAVRTVSDAQPSDPYAHRRGHVLRREASRRCVYFEYLELLLVEVARASHECAAVQSTLAARAQQPALGINARVADRRPAARASQRINTTRSQPVLMDATRVTCTRRGWRAHSAGDVQRAGDAVHRAGVACRGQQGRAEGGDGVQRTDGGVQRAAAEGMGGDGGVQRVPATCTVHTRAVPGRWQLWPWHAEGTGNAQTAAGVFRGSGNVQRAVVMCIGRWWRAEGRRHST</sequence>
<organism evidence="1 2">
    <name type="scientific">Mycena pura</name>
    <dbReference type="NCBI Taxonomy" id="153505"/>
    <lineage>
        <taxon>Eukaryota</taxon>
        <taxon>Fungi</taxon>
        <taxon>Dikarya</taxon>
        <taxon>Basidiomycota</taxon>
        <taxon>Agaricomycotina</taxon>
        <taxon>Agaricomycetes</taxon>
        <taxon>Agaricomycetidae</taxon>
        <taxon>Agaricales</taxon>
        <taxon>Marasmiineae</taxon>
        <taxon>Mycenaceae</taxon>
        <taxon>Mycena</taxon>
    </lineage>
</organism>
<reference evidence="1" key="1">
    <citation type="submission" date="2023-03" db="EMBL/GenBank/DDBJ databases">
        <title>Massive genome expansion in bonnet fungi (Mycena s.s.) driven by repeated elements and novel gene families across ecological guilds.</title>
        <authorList>
            <consortium name="Lawrence Berkeley National Laboratory"/>
            <person name="Harder C.B."/>
            <person name="Miyauchi S."/>
            <person name="Viragh M."/>
            <person name="Kuo A."/>
            <person name="Thoen E."/>
            <person name="Andreopoulos B."/>
            <person name="Lu D."/>
            <person name="Skrede I."/>
            <person name="Drula E."/>
            <person name="Henrissat B."/>
            <person name="Morin E."/>
            <person name="Kohler A."/>
            <person name="Barry K."/>
            <person name="LaButti K."/>
            <person name="Morin E."/>
            <person name="Salamov A."/>
            <person name="Lipzen A."/>
            <person name="Mereny Z."/>
            <person name="Hegedus B."/>
            <person name="Baldrian P."/>
            <person name="Stursova M."/>
            <person name="Weitz H."/>
            <person name="Taylor A."/>
            <person name="Grigoriev I.V."/>
            <person name="Nagy L.G."/>
            <person name="Martin F."/>
            <person name="Kauserud H."/>
        </authorList>
    </citation>
    <scope>NUCLEOTIDE SEQUENCE</scope>
    <source>
        <strain evidence="1">9144</strain>
    </source>
</reference>
<gene>
    <name evidence="1" type="ORF">GGX14DRAFT_405849</name>
</gene>
<dbReference type="Proteomes" id="UP001219525">
    <property type="component" value="Unassembled WGS sequence"/>
</dbReference>
<accession>A0AAD6UT62</accession>
<comment type="caution">
    <text evidence="1">The sequence shown here is derived from an EMBL/GenBank/DDBJ whole genome shotgun (WGS) entry which is preliminary data.</text>
</comment>
<dbReference type="EMBL" id="JARJCW010000112">
    <property type="protein sequence ID" value="KAJ7193077.1"/>
    <property type="molecule type" value="Genomic_DNA"/>
</dbReference>
<name>A0AAD6UT62_9AGAR</name>
<evidence type="ECO:0000313" key="2">
    <source>
        <dbReference type="Proteomes" id="UP001219525"/>
    </source>
</evidence>
<protein>
    <submittedName>
        <fullName evidence="1">Uncharacterized protein</fullName>
    </submittedName>
</protein>
<evidence type="ECO:0000313" key="1">
    <source>
        <dbReference type="EMBL" id="KAJ7193077.1"/>
    </source>
</evidence>